<comment type="cofactor">
    <cofactor evidence="1">
        <name>[4Fe-4S] cluster</name>
        <dbReference type="ChEBI" id="CHEBI:49883"/>
    </cofactor>
</comment>
<keyword evidence="4" id="KW-0408">Iron</keyword>
<sequence>MQKKTVAFSKDSSNLFFHILTRCNLSCAHCYINPDQHGRQTLSIDTIRQWLGLFAHNAPRTNLIFLGGEPTLHKDLPAAVKSARQFHFKSITIDTNGFLFHDILEKITPEDVDFISFSLDGATPATNDAIRGQGSYDAVISGIHRAREKGFSCSMIYTVSDKNLHELSQMPELVSSLDIHRFFIQVIGMRGKSAAGSTDTHQVSKDLWLSVIPEVARTIAETGIIVTYPKVFLEKGEAFTCAGIVADNYFVFPNGRVYRCPLCEDYPLHAFTIRDNALVPSLPVNETQLFDLTIPEGCVMNKIIQPGNLDYLADGTPAHRIACCMLKQELSRTV</sequence>
<dbReference type="AlphaFoldDB" id="A0A931G7Y9"/>
<dbReference type="Proteomes" id="UP000706172">
    <property type="component" value="Unassembled WGS sequence"/>
</dbReference>
<evidence type="ECO:0000313" key="8">
    <source>
        <dbReference type="Proteomes" id="UP000706172"/>
    </source>
</evidence>
<protein>
    <submittedName>
        <fullName evidence="7">Radical SAM protein</fullName>
    </submittedName>
</protein>
<evidence type="ECO:0000256" key="3">
    <source>
        <dbReference type="ARBA" id="ARBA00022723"/>
    </source>
</evidence>
<keyword evidence="2" id="KW-0949">S-adenosyl-L-methionine</keyword>
<dbReference type="PROSITE" id="PS51918">
    <property type="entry name" value="RADICAL_SAM"/>
    <property type="match status" value="1"/>
</dbReference>
<dbReference type="PANTHER" id="PTHR11228">
    <property type="entry name" value="RADICAL SAM DOMAIN PROTEIN"/>
    <property type="match status" value="1"/>
</dbReference>
<proteinExistence type="predicted"/>
<dbReference type="SFLD" id="SFLDG01386">
    <property type="entry name" value="main_SPASM_domain-containing"/>
    <property type="match status" value="1"/>
</dbReference>
<dbReference type="SFLD" id="SFLDG01067">
    <property type="entry name" value="SPASM/twitch_domain_containing"/>
    <property type="match status" value="1"/>
</dbReference>
<dbReference type="Gene3D" id="3.20.20.70">
    <property type="entry name" value="Aldolase class I"/>
    <property type="match status" value="1"/>
</dbReference>
<dbReference type="GO" id="GO:0003824">
    <property type="term" value="F:catalytic activity"/>
    <property type="evidence" value="ECO:0007669"/>
    <property type="project" value="InterPro"/>
</dbReference>
<evidence type="ECO:0000256" key="5">
    <source>
        <dbReference type="ARBA" id="ARBA00023014"/>
    </source>
</evidence>
<dbReference type="EMBL" id="JACCQK010000205">
    <property type="protein sequence ID" value="MBG0779103.1"/>
    <property type="molecule type" value="Genomic_DNA"/>
</dbReference>
<dbReference type="SFLD" id="SFLDS00029">
    <property type="entry name" value="Radical_SAM"/>
    <property type="match status" value="1"/>
</dbReference>
<reference evidence="7" key="1">
    <citation type="submission" date="2020-07" db="EMBL/GenBank/DDBJ databases">
        <title>Severe corrosion of carbon steel in oil field produced water can be linked to methanogenic archaea containing a special type of NiFe hydrogenase.</title>
        <authorList>
            <person name="Lahme S."/>
            <person name="Mand J."/>
            <person name="Longwell J."/>
            <person name="Smith R."/>
            <person name="Enning D."/>
        </authorList>
    </citation>
    <scope>NUCLEOTIDE SEQUENCE</scope>
    <source>
        <strain evidence="7">MIC098Bin6</strain>
    </source>
</reference>
<evidence type="ECO:0000259" key="6">
    <source>
        <dbReference type="PROSITE" id="PS51918"/>
    </source>
</evidence>
<dbReference type="GO" id="GO:0046872">
    <property type="term" value="F:metal ion binding"/>
    <property type="evidence" value="ECO:0007669"/>
    <property type="project" value="UniProtKB-KW"/>
</dbReference>
<organism evidence="7 8">
    <name type="scientific">Desulfotignum balticum</name>
    <dbReference type="NCBI Taxonomy" id="115781"/>
    <lineage>
        <taxon>Bacteria</taxon>
        <taxon>Pseudomonadati</taxon>
        <taxon>Thermodesulfobacteriota</taxon>
        <taxon>Desulfobacteria</taxon>
        <taxon>Desulfobacterales</taxon>
        <taxon>Desulfobacteraceae</taxon>
        <taxon>Desulfotignum</taxon>
    </lineage>
</organism>
<dbReference type="SUPFAM" id="SSF102114">
    <property type="entry name" value="Radical SAM enzymes"/>
    <property type="match status" value="1"/>
</dbReference>
<evidence type="ECO:0000256" key="2">
    <source>
        <dbReference type="ARBA" id="ARBA00022691"/>
    </source>
</evidence>
<gene>
    <name evidence="7" type="ORF">H0S81_04175</name>
</gene>
<dbReference type="InterPro" id="IPR013785">
    <property type="entry name" value="Aldolase_TIM"/>
</dbReference>
<dbReference type="PANTHER" id="PTHR11228:SF7">
    <property type="entry name" value="PQQA PEPTIDE CYCLASE"/>
    <property type="match status" value="1"/>
</dbReference>
<keyword evidence="5" id="KW-0411">Iron-sulfur</keyword>
<dbReference type="InterPro" id="IPR050377">
    <property type="entry name" value="Radical_SAM_PqqE_MftC-like"/>
</dbReference>
<comment type="caution">
    <text evidence="7">The sequence shown here is derived from an EMBL/GenBank/DDBJ whole genome shotgun (WGS) entry which is preliminary data.</text>
</comment>
<name>A0A931G7Y9_9BACT</name>
<evidence type="ECO:0000256" key="1">
    <source>
        <dbReference type="ARBA" id="ARBA00001966"/>
    </source>
</evidence>
<keyword evidence="3" id="KW-0479">Metal-binding</keyword>
<dbReference type="GO" id="GO:0051536">
    <property type="term" value="F:iron-sulfur cluster binding"/>
    <property type="evidence" value="ECO:0007669"/>
    <property type="project" value="UniProtKB-KW"/>
</dbReference>
<dbReference type="Pfam" id="PF04055">
    <property type="entry name" value="Radical_SAM"/>
    <property type="match status" value="1"/>
</dbReference>
<feature type="domain" description="Radical SAM core" evidence="6">
    <location>
        <begin position="9"/>
        <end position="229"/>
    </location>
</feature>
<dbReference type="InterPro" id="IPR007197">
    <property type="entry name" value="rSAM"/>
</dbReference>
<evidence type="ECO:0000256" key="4">
    <source>
        <dbReference type="ARBA" id="ARBA00023004"/>
    </source>
</evidence>
<evidence type="ECO:0000313" key="7">
    <source>
        <dbReference type="EMBL" id="MBG0779103.1"/>
    </source>
</evidence>
<dbReference type="InterPro" id="IPR058240">
    <property type="entry name" value="rSAM_sf"/>
</dbReference>
<dbReference type="CDD" id="cd01335">
    <property type="entry name" value="Radical_SAM"/>
    <property type="match status" value="1"/>
</dbReference>
<accession>A0A931G7Y9</accession>